<sequence length="1075" mass="118423">MDGHLHITKLTQFISFRDSLYPARIYHLPSLVSVPSSRTKKAESWRVIKPLFSAANGEQSSVHEEALLPQLHKNGVLSVNDGGSCYNKMPRKRRVFFLDVNPLCYRGSTPNVSDEIEQSEGSQDEACEMSLAESRLWPLNPALQTTPPFLNQQPVAASDGHPPSLYSAPSNPKFSYDSLELIADVTGASKKPCPITTIDQLLDRDHVGAEGVFLDDEEKVGILTVALECMPTGPDYWATTYISDGLSLIAGTMDAVGGLAEFWGNTCRADLGSTLFSLNISDVAINTAVGVDVSDEIEQSEGSQDEACEMSLAELRPWPLNPALQTTPPFLNQQPVAASDGHPPSLYSAPSNPKFSYDSLELIADVTGASKKPCPITTIDQLLDRDHVGAEGVFLDDEEKVGILTVALECMPTGPDYWATTYISDGLSLIAGTMDAVGGLAEFWGNTCRADLGSTLFSLNISDVAINTAVGVDVSDEIEQSEGSQDEACEMSLAESRPWPLNPALQTTPPFLNQQPVAASDGHPPSLYSAPSNPKFSYDSLELIADVTGASKKPCPITTIDQLLDRDHVGAEWVFLDDEEKVGILTVALECMPTGPDYWATTYISDVLDGEGGNEYRRQLLPSYKTNRKKMLQQFPAAERSITASIGRSKKLVMDVVKIEGHEADDVVATLVHQVLNKGYRAVIASPDKDFKQLISEDVQMVIPVQELKRWSFYTLKHYITQYNCDPQSDLSLRCILGDEIDGVPGIQHLVPGFGRKTALKLVKKHRDVNIQIEEQWLVTRRWYSIKQVVTCTVSSVRYACNEHQETKLRGAVVLGKVARNSSTLSFRKDEEVSRKLWIREEDRVEAGHSFLISTVFCSSVSWLALVQVAQASEGVKANAVYEVGELFELGIQLSYLLLLLALLGAGTFFVLRQVLVRRELDLSAKELQEQVRSGDASATELFELGAVMLRRKFYPAATKYLLQAIEKWDGDDQDLAQVYNALGVTYVRDEKVEKGIAQFLNAVKLQPGYVTAWNNLGDAYEKTNDLKSALKAFEEVLLFDPNNTVARPRRDDLKAKVDMYRGVPVNVKTKKKGT</sequence>
<dbReference type="Gene3D" id="1.10.150.20">
    <property type="entry name" value="5' to 3' exonuclease, C-terminal subdomain"/>
    <property type="match status" value="1"/>
</dbReference>
<dbReference type="GO" id="GO:0017108">
    <property type="term" value="F:5'-flap endonuclease activity"/>
    <property type="evidence" value="ECO:0007669"/>
    <property type="project" value="InterPro"/>
</dbReference>
<keyword evidence="1" id="KW-0540">Nuclease</keyword>
<feature type="repeat" description="TPR" evidence="3">
    <location>
        <begin position="977"/>
        <end position="1010"/>
    </location>
</feature>
<dbReference type="AlphaFoldDB" id="A0A8X8YQW0"/>
<evidence type="ECO:0000313" key="8">
    <source>
        <dbReference type="Proteomes" id="UP000298416"/>
    </source>
</evidence>
<dbReference type="InterPro" id="IPR029060">
    <property type="entry name" value="PIN-like_dom_sf"/>
</dbReference>
<dbReference type="InterPro" id="IPR038969">
    <property type="entry name" value="FEN"/>
</dbReference>
<dbReference type="InterPro" id="IPR019734">
    <property type="entry name" value="TPR_rpt"/>
</dbReference>
<feature type="region of interest" description="Disordered" evidence="4">
    <location>
        <begin position="510"/>
        <end position="531"/>
    </location>
</feature>
<keyword evidence="5" id="KW-0812">Transmembrane</keyword>
<dbReference type="PROSITE" id="PS50293">
    <property type="entry name" value="TPR_REGION"/>
    <property type="match status" value="1"/>
</dbReference>
<dbReference type="PROSITE" id="PS50005">
    <property type="entry name" value="TPR"/>
    <property type="match status" value="2"/>
</dbReference>
<gene>
    <name evidence="7" type="ORF">SASPL_100880</name>
</gene>
<dbReference type="Pfam" id="PF02739">
    <property type="entry name" value="5_3_exonuc_N"/>
    <property type="match status" value="1"/>
</dbReference>
<dbReference type="GO" id="GO:0003677">
    <property type="term" value="F:DNA binding"/>
    <property type="evidence" value="ECO:0007669"/>
    <property type="project" value="InterPro"/>
</dbReference>
<evidence type="ECO:0000256" key="1">
    <source>
        <dbReference type="ARBA" id="ARBA00022722"/>
    </source>
</evidence>
<feature type="transmembrane region" description="Helical" evidence="5">
    <location>
        <begin position="894"/>
        <end position="912"/>
    </location>
</feature>
<dbReference type="GO" id="GO:0008409">
    <property type="term" value="F:5'-3' exonuclease activity"/>
    <property type="evidence" value="ECO:0007669"/>
    <property type="project" value="InterPro"/>
</dbReference>
<dbReference type="PANTHER" id="PTHR42646:SF4">
    <property type="entry name" value="5'-3' EXONUCLEASE FAMILY PROTEIN"/>
    <property type="match status" value="1"/>
</dbReference>
<reference evidence="7" key="1">
    <citation type="submission" date="2018-01" db="EMBL/GenBank/DDBJ databases">
        <authorList>
            <person name="Mao J.F."/>
        </authorList>
    </citation>
    <scope>NUCLEOTIDE SEQUENCE</scope>
    <source>
        <strain evidence="7">Huo1</strain>
        <tissue evidence="7">Leaf</tissue>
    </source>
</reference>
<dbReference type="SUPFAM" id="SSF88723">
    <property type="entry name" value="PIN domain-like"/>
    <property type="match status" value="1"/>
</dbReference>
<feature type="region of interest" description="Disordered" evidence="4">
    <location>
        <begin position="148"/>
        <end position="169"/>
    </location>
</feature>
<feature type="domain" description="5'-3' exonuclease" evidence="6">
    <location>
        <begin position="580"/>
        <end position="802"/>
    </location>
</feature>
<dbReference type="SUPFAM" id="SSF47807">
    <property type="entry name" value="5' to 3' exonuclease, C-terminal subdomain"/>
    <property type="match status" value="1"/>
</dbReference>
<evidence type="ECO:0000259" key="6">
    <source>
        <dbReference type="SMART" id="SM00475"/>
    </source>
</evidence>
<accession>A0A8X8YQW0</accession>
<proteinExistence type="predicted"/>
<reference evidence="7" key="2">
    <citation type="submission" date="2020-08" db="EMBL/GenBank/DDBJ databases">
        <title>Plant Genome Project.</title>
        <authorList>
            <person name="Zhang R.-G."/>
        </authorList>
    </citation>
    <scope>NUCLEOTIDE SEQUENCE</scope>
    <source>
        <strain evidence="7">Huo1</strain>
        <tissue evidence="7">Leaf</tissue>
    </source>
</reference>
<dbReference type="InterPro" id="IPR020046">
    <property type="entry name" value="5-3_exonucl_a-hlix_arch_N"/>
</dbReference>
<dbReference type="InterPro" id="IPR036279">
    <property type="entry name" value="5-3_exonuclease_C_sf"/>
</dbReference>
<evidence type="ECO:0000256" key="4">
    <source>
        <dbReference type="SAM" id="MobiDB-lite"/>
    </source>
</evidence>
<dbReference type="CDD" id="cd09859">
    <property type="entry name" value="PIN_53EXO"/>
    <property type="match status" value="1"/>
</dbReference>
<dbReference type="Proteomes" id="UP000298416">
    <property type="component" value="Unassembled WGS sequence"/>
</dbReference>
<dbReference type="SMART" id="SM00028">
    <property type="entry name" value="TPR"/>
    <property type="match status" value="3"/>
</dbReference>
<dbReference type="Pfam" id="PF00515">
    <property type="entry name" value="TPR_1"/>
    <property type="match status" value="1"/>
</dbReference>
<comment type="caution">
    <text evidence="7">The sequence shown here is derived from an EMBL/GenBank/DDBJ whole genome shotgun (WGS) entry which is preliminary data.</text>
</comment>
<dbReference type="InterPro" id="IPR002421">
    <property type="entry name" value="5-3_exonuclease"/>
</dbReference>
<dbReference type="GO" id="GO:0033567">
    <property type="term" value="P:DNA replication, Okazaki fragment processing"/>
    <property type="evidence" value="ECO:0007669"/>
    <property type="project" value="InterPro"/>
</dbReference>
<protein>
    <recommendedName>
        <fullName evidence="6">5'-3' exonuclease domain-containing protein</fullName>
    </recommendedName>
</protein>
<dbReference type="Gene3D" id="1.25.40.10">
    <property type="entry name" value="Tetratricopeptide repeat domain"/>
    <property type="match status" value="1"/>
</dbReference>
<dbReference type="SUPFAM" id="SSF48452">
    <property type="entry name" value="TPR-like"/>
    <property type="match status" value="1"/>
</dbReference>
<keyword evidence="5" id="KW-1133">Transmembrane helix</keyword>
<keyword evidence="3" id="KW-0802">TPR repeat</keyword>
<name>A0A8X8YQW0_SALSN</name>
<organism evidence="7">
    <name type="scientific">Salvia splendens</name>
    <name type="common">Scarlet sage</name>
    <dbReference type="NCBI Taxonomy" id="180675"/>
    <lineage>
        <taxon>Eukaryota</taxon>
        <taxon>Viridiplantae</taxon>
        <taxon>Streptophyta</taxon>
        <taxon>Embryophyta</taxon>
        <taxon>Tracheophyta</taxon>
        <taxon>Spermatophyta</taxon>
        <taxon>Magnoliopsida</taxon>
        <taxon>eudicotyledons</taxon>
        <taxon>Gunneridae</taxon>
        <taxon>Pentapetalae</taxon>
        <taxon>asterids</taxon>
        <taxon>lamiids</taxon>
        <taxon>Lamiales</taxon>
        <taxon>Lamiaceae</taxon>
        <taxon>Nepetoideae</taxon>
        <taxon>Mentheae</taxon>
        <taxon>Salviinae</taxon>
        <taxon>Salvia</taxon>
        <taxon>Salvia subgen. Calosphace</taxon>
        <taxon>core Calosphace</taxon>
    </lineage>
</organism>
<dbReference type="Gene3D" id="3.40.50.1010">
    <property type="entry name" value="5'-nuclease"/>
    <property type="match status" value="1"/>
</dbReference>
<dbReference type="SMART" id="SM00475">
    <property type="entry name" value="53EXOc"/>
    <property type="match status" value="1"/>
</dbReference>
<keyword evidence="2" id="KW-0378">Hydrolase</keyword>
<evidence type="ECO:0000256" key="5">
    <source>
        <dbReference type="SAM" id="Phobius"/>
    </source>
</evidence>
<feature type="repeat" description="TPR" evidence="3">
    <location>
        <begin position="1011"/>
        <end position="1044"/>
    </location>
</feature>
<evidence type="ECO:0000256" key="3">
    <source>
        <dbReference type="PROSITE-ProRule" id="PRU00339"/>
    </source>
</evidence>
<dbReference type="InterPro" id="IPR011990">
    <property type="entry name" value="TPR-like_helical_dom_sf"/>
</dbReference>
<evidence type="ECO:0000313" key="7">
    <source>
        <dbReference type="EMBL" id="KAG6435999.1"/>
    </source>
</evidence>
<dbReference type="PANTHER" id="PTHR42646">
    <property type="entry name" value="FLAP ENDONUCLEASE XNI"/>
    <property type="match status" value="1"/>
</dbReference>
<dbReference type="EMBL" id="PNBA02000001">
    <property type="protein sequence ID" value="KAG6435999.1"/>
    <property type="molecule type" value="Genomic_DNA"/>
</dbReference>
<evidence type="ECO:0000256" key="2">
    <source>
        <dbReference type="ARBA" id="ARBA00022801"/>
    </source>
</evidence>
<keyword evidence="8" id="KW-1185">Reference proteome</keyword>
<keyword evidence="5" id="KW-0472">Membrane</keyword>